<proteinExistence type="predicted"/>
<evidence type="ECO:0000313" key="2">
    <source>
        <dbReference type="EMBL" id="EPD13839.1"/>
    </source>
</evidence>
<keyword evidence="3" id="KW-1185">Reference proteome</keyword>
<dbReference type="InterPro" id="IPR002881">
    <property type="entry name" value="DUF58"/>
</dbReference>
<dbReference type="InterPro" id="IPR036465">
    <property type="entry name" value="vWFA_dom_sf"/>
</dbReference>
<dbReference type="Proteomes" id="UP000015462">
    <property type="component" value="Unassembled WGS sequence"/>
</dbReference>
<evidence type="ECO:0000259" key="1">
    <source>
        <dbReference type="Pfam" id="PF01882"/>
    </source>
</evidence>
<dbReference type="EMBL" id="ASHL01000001">
    <property type="protein sequence ID" value="EPD13839.1"/>
    <property type="molecule type" value="Genomic_DNA"/>
</dbReference>
<accession>A0AB33Z411</accession>
<gene>
    <name evidence="2" type="ORF">L196_00025</name>
</gene>
<dbReference type="SUPFAM" id="SSF53300">
    <property type="entry name" value="vWA-like"/>
    <property type="match status" value="1"/>
</dbReference>
<dbReference type="Pfam" id="PF01882">
    <property type="entry name" value="DUF58"/>
    <property type="match status" value="1"/>
</dbReference>
<dbReference type="RefSeq" id="WP_016389403.1">
    <property type="nucleotide sequence ID" value="NZ_KE646805.1"/>
</dbReference>
<comment type="caution">
    <text evidence="2">The sequence shown here is derived from an EMBL/GenBank/DDBJ whole genome shotgun (WGS) entry which is preliminary data.</text>
</comment>
<name>A0AB33Z411_9GAMM</name>
<reference evidence="2 3" key="1">
    <citation type="journal article" date="2013" name="Genome Announc.">
        <title>Genome Sequence of the Pyrene- and Fluoranthene-Degrading Bacterium Cycloclasticus sp. Strain PY97M.</title>
        <authorList>
            <person name="Cui Z."/>
            <person name="Xu G."/>
            <person name="Li Q."/>
            <person name="Gao W."/>
            <person name="Zheng L."/>
        </authorList>
    </citation>
    <scope>NUCLEOTIDE SEQUENCE [LARGE SCALE GENOMIC DNA]</scope>
    <source>
        <strain evidence="2 3">PY97M</strain>
    </source>
</reference>
<dbReference type="PANTHER" id="PTHR33608">
    <property type="entry name" value="BLL2464 PROTEIN"/>
    <property type="match status" value="1"/>
</dbReference>
<sequence length="296" mass="33837">MKQAVLQNERVSVQLKPMVDLAKKAGLLKTRRHRIQSAQNGGYVSRFKGRGMEFDEVRLYQAGDDIRSIDWRVTARTNKTHSKIFREERERPIFISVDLRPAMNFATRGVFKSVQASKVAALVAWAAQLNGDRVGGQVFNQHGCQELKPANGRSAVLHFLNALVKPTLSITESFSLEQILNRLMQHARPGSLVYIVSDFRGLNNHVEKQLSKLAKHCELQLVHIYDPLESHLPSRGRYRFTNGKQETVLDTGDNQRVLAYQQHFKNRQQQLTTLCKKWRISLLECSTVDDPYEVLS</sequence>
<feature type="domain" description="DUF58" evidence="1">
    <location>
        <begin position="56"/>
        <end position="263"/>
    </location>
</feature>
<protein>
    <submittedName>
        <fullName evidence="2">ATPase</fullName>
    </submittedName>
</protein>
<evidence type="ECO:0000313" key="3">
    <source>
        <dbReference type="Proteomes" id="UP000015462"/>
    </source>
</evidence>
<organism evidence="2 3">
    <name type="scientific">Cycloclasticus pugetii</name>
    <dbReference type="NCBI Taxonomy" id="34068"/>
    <lineage>
        <taxon>Bacteria</taxon>
        <taxon>Pseudomonadati</taxon>
        <taxon>Pseudomonadota</taxon>
        <taxon>Gammaproteobacteria</taxon>
        <taxon>Thiotrichales</taxon>
        <taxon>Piscirickettsiaceae</taxon>
        <taxon>Cycloclasticus</taxon>
    </lineage>
</organism>
<dbReference type="AlphaFoldDB" id="A0AB33Z411"/>
<dbReference type="PANTHER" id="PTHR33608:SF12">
    <property type="entry name" value="DUF58 DOMAIN-CONTAINING PROTEIN"/>
    <property type="match status" value="1"/>
</dbReference>